<evidence type="ECO:0000313" key="2">
    <source>
        <dbReference type="EMBL" id="MBK5897225.1"/>
    </source>
</evidence>
<proteinExistence type="predicted"/>
<organism evidence="2 3">
    <name type="scientific">Catonella massiliensis</name>
    <dbReference type="NCBI Taxonomy" id="2799636"/>
    <lineage>
        <taxon>Bacteria</taxon>
        <taxon>Bacillati</taxon>
        <taxon>Bacillota</taxon>
        <taxon>Clostridia</taxon>
        <taxon>Lachnospirales</taxon>
        <taxon>Lachnospiraceae</taxon>
        <taxon>Catonella</taxon>
    </lineage>
</organism>
<dbReference type="Proteomes" id="UP000604730">
    <property type="component" value="Unassembled WGS sequence"/>
</dbReference>
<dbReference type="RefSeq" id="WP_208428723.1">
    <property type="nucleotide sequence ID" value="NZ_JAEPRJ010000001.1"/>
</dbReference>
<gene>
    <name evidence="2" type="ORF">JJN12_05410</name>
</gene>
<name>A0ABS1IZI1_9FIRM</name>
<protein>
    <recommendedName>
        <fullName evidence="4">DUF4825 domain-containing protein</fullName>
    </recommendedName>
</protein>
<dbReference type="EMBL" id="JAEPRJ010000001">
    <property type="protein sequence ID" value="MBK5897225.1"/>
    <property type="molecule type" value="Genomic_DNA"/>
</dbReference>
<comment type="caution">
    <text evidence="2">The sequence shown here is derived from an EMBL/GenBank/DDBJ whole genome shotgun (WGS) entry which is preliminary data.</text>
</comment>
<keyword evidence="3" id="KW-1185">Reference proteome</keyword>
<evidence type="ECO:0000313" key="3">
    <source>
        <dbReference type="Proteomes" id="UP000604730"/>
    </source>
</evidence>
<evidence type="ECO:0008006" key="4">
    <source>
        <dbReference type="Google" id="ProtNLM"/>
    </source>
</evidence>
<sequence length="437" mass="48086">MNLKKDNRGIAKSALVIIIVLVVALAAGGVMFAKNMFMSDPLTKLITGYINTYSQREMGYSSEMTFSIDKDNAEAKKLFAQIPAGAFKSNTDQLMDFASKVLPKLSVKFSAITNTDKDPVNFGANMSVLYDSKELVDGGVTVRPWEVSVYSKSLLTKPLYSNLADTVKSSTGLDISGIKLKDYLDVLYEQDDFTKNFTKSKYAEILKEKLKDNLKSEGLDKVVLSMNYEDSLKMFEDLLNEGAKDETLKTSVLNKLDKLIAVAVKNGDYKLMGLSEEDFKKQAEEGKKQLNDNWESILTELAKTYSGDEFKQAIAATGDMPVKYTFTFSGDKIAKIDGETNVKGLTVKFNTTIDKYSEDGYTFADASNSDDLTTVLNGYSLMGTVMGKANEILTGDAFKNMQEDIIKTAKETLAAEDATTIENNFKQISALSGVSGN</sequence>
<keyword evidence="1" id="KW-1133">Transmembrane helix</keyword>
<keyword evidence="1" id="KW-0472">Membrane</keyword>
<reference evidence="2 3" key="1">
    <citation type="submission" date="2021-01" db="EMBL/GenBank/DDBJ databases">
        <title>Isolation and description of Catonella massiliensis sp. nov., a novel Catonella species, isolated from a stable periodontitis subject.</title>
        <authorList>
            <person name="Antezack A."/>
            <person name="Boxberger M."/>
            <person name="La Scola B."/>
            <person name="Monnet-Corti V."/>
        </authorList>
    </citation>
    <scope>NUCLEOTIDE SEQUENCE [LARGE SCALE GENOMIC DNA]</scope>
    <source>
        <strain evidence="2 3">Marseille-Q4567</strain>
    </source>
</reference>
<accession>A0ABS1IZI1</accession>
<keyword evidence="1" id="KW-0812">Transmembrane</keyword>
<feature type="transmembrane region" description="Helical" evidence="1">
    <location>
        <begin position="12"/>
        <end position="33"/>
    </location>
</feature>
<evidence type="ECO:0000256" key="1">
    <source>
        <dbReference type="SAM" id="Phobius"/>
    </source>
</evidence>